<keyword evidence="10" id="KW-0408">Iron</keyword>
<dbReference type="PRINTS" id="PR00161">
    <property type="entry name" value="NIHGNASECYTB"/>
</dbReference>
<dbReference type="GO" id="GO:0020037">
    <property type="term" value="F:heme binding"/>
    <property type="evidence" value="ECO:0007669"/>
    <property type="project" value="TreeGrafter"/>
</dbReference>
<name>A0A1W5LCW2_9BACT</name>
<evidence type="ECO:0000256" key="1">
    <source>
        <dbReference type="ARBA" id="ARBA00004651"/>
    </source>
</evidence>
<dbReference type="Gene3D" id="1.20.950.20">
    <property type="entry name" value="Transmembrane di-heme cytochromes, Chain C"/>
    <property type="match status" value="1"/>
</dbReference>
<dbReference type="NCBIfam" id="TIGR02125">
    <property type="entry name" value="CytB-hydogenase"/>
    <property type="match status" value="1"/>
</dbReference>
<evidence type="ECO:0000256" key="12">
    <source>
        <dbReference type="SAM" id="Phobius"/>
    </source>
</evidence>
<sequence>MSTTKEKKCFTKAVYVYEAPLRLWHWINAISVFVLALSGYFIAHPPPSIGGEAFGHFNFAYIRYTHFVAALVFDVGLIVRIYWALVGNRFGRDFLLLPLFDKCFWQEVIKKMRWYLFLDKEPQIYVEADPLNRLTTFLVFLLDWFMLLTGLALFGEMEGMGSWAYYLFTIWIIPLFGSSQTLHTFHHLGMWLFAAFIVVHVYVVIREDILGRVTVIETMINGWRTIRNGRL</sequence>
<feature type="domain" description="Cytochrome b561 bacterial/Ni-hydrogenase" evidence="13">
    <location>
        <begin position="16"/>
        <end position="222"/>
    </location>
</feature>
<dbReference type="Pfam" id="PF01292">
    <property type="entry name" value="Ni_hydr_CYTB"/>
    <property type="match status" value="1"/>
</dbReference>
<dbReference type="GO" id="GO:0005506">
    <property type="term" value="F:iron ion binding"/>
    <property type="evidence" value="ECO:0007669"/>
    <property type="project" value="InterPro"/>
</dbReference>
<dbReference type="InterPro" id="IPR011577">
    <property type="entry name" value="Cyt_b561_bac/Ni-Hgenase"/>
</dbReference>
<dbReference type="PANTHER" id="PTHR30485">
    <property type="entry name" value="NI/FE-HYDROGENASE 1 B-TYPE CYTOCHROME SUBUNIT"/>
    <property type="match status" value="1"/>
</dbReference>
<evidence type="ECO:0000256" key="5">
    <source>
        <dbReference type="ARBA" id="ARBA00022617"/>
    </source>
</evidence>
<keyword evidence="8" id="KW-0249">Electron transport</keyword>
<comment type="similarity">
    <text evidence="2">Belongs to the HupC/HyaC/HydC family.</text>
</comment>
<keyword evidence="6 12" id="KW-0812">Transmembrane</keyword>
<keyword evidence="3" id="KW-0813">Transport</keyword>
<keyword evidence="5" id="KW-0349">Heme</keyword>
<keyword evidence="11 12" id="KW-0472">Membrane</keyword>
<dbReference type="PANTHER" id="PTHR30485:SF0">
    <property type="entry name" value="NI_FE-HYDROGENASE 1 B-TYPE CYTOCHROME SUBUNIT-RELATED"/>
    <property type="match status" value="1"/>
</dbReference>
<dbReference type="PROSITE" id="PS00883">
    <property type="entry name" value="NI_HGENASE_CYTB_2"/>
    <property type="match status" value="1"/>
</dbReference>
<evidence type="ECO:0000256" key="4">
    <source>
        <dbReference type="ARBA" id="ARBA00022475"/>
    </source>
</evidence>
<dbReference type="InterPro" id="IPR051542">
    <property type="entry name" value="Hydrogenase_cytochrome"/>
</dbReference>
<feature type="transmembrane region" description="Helical" evidence="12">
    <location>
        <begin position="64"/>
        <end position="85"/>
    </location>
</feature>
<dbReference type="SUPFAM" id="SSF81342">
    <property type="entry name" value="Transmembrane di-heme cytochromes"/>
    <property type="match status" value="1"/>
</dbReference>
<evidence type="ECO:0000256" key="11">
    <source>
        <dbReference type="ARBA" id="ARBA00023136"/>
    </source>
</evidence>
<feature type="transmembrane region" description="Helical" evidence="12">
    <location>
        <begin position="188"/>
        <end position="205"/>
    </location>
</feature>
<evidence type="ECO:0000256" key="6">
    <source>
        <dbReference type="ARBA" id="ARBA00022692"/>
    </source>
</evidence>
<protein>
    <submittedName>
        <fullName evidence="14">Oxygen-tolerant membrane-bound [NiFe]-hydrogenase, cytochrome b subunit</fullName>
    </submittedName>
</protein>
<evidence type="ECO:0000256" key="2">
    <source>
        <dbReference type="ARBA" id="ARBA00008622"/>
    </source>
</evidence>
<dbReference type="InterPro" id="IPR016174">
    <property type="entry name" value="Di-haem_cyt_TM"/>
</dbReference>
<organism evidence="14">
    <name type="scientific">Candidatus Methylacidiphilum infernorum</name>
    <dbReference type="NCBI Taxonomy" id="511746"/>
    <lineage>
        <taxon>Bacteria</taxon>
        <taxon>Pseudomonadati</taxon>
        <taxon>Verrucomicrobiota</taxon>
        <taxon>Methylacidiphilae</taxon>
        <taxon>Methylacidiphilales</taxon>
        <taxon>Methylacidiphilaceae</taxon>
        <taxon>Methylacidiphilum (ex Ratnadevi et al. 2023)</taxon>
    </lineage>
</organism>
<evidence type="ECO:0000256" key="8">
    <source>
        <dbReference type="ARBA" id="ARBA00022982"/>
    </source>
</evidence>
<feature type="transmembrane region" description="Helical" evidence="12">
    <location>
        <begin position="134"/>
        <end position="154"/>
    </location>
</feature>
<dbReference type="InterPro" id="IPR000516">
    <property type="entry name" value="Ni-dep_Hydgase_cyt-B"/>
</dbReference>
<evidence type="ECO:0000313" key="14">
    <source>
        <dbReference type="EMBL" id="ANC58186.1"/>
    </source>
</evidence>
<keyword evidence="9 12" id="KW-1133">Transmembrane helix</keyword>
<proteinExistence type="inferred from homology"/>
<dbReference type="GO" id="GO:0009055">
    <property type="term" value="F:electron transfer activity"/>
    <property type="evidence" value="ECO:0007669"/>
    <property type="project" value="InterPro"/>
</dbReference>
<evidence type="ECO:0000256" key="3">
    <source>
        <dbReference type="ARBA" id="ARBA00022448"/>
    </source>
</evidence>
<evidence type="ECO:0000259" key="13">
    <source>
        <dbReference type="Pfam" id="PF01292"/>
    </source>
</evidence>
<evidence type="ECO:0000256" key="10">
    <source>
        <dbReference type="ARBA" id="ARBA00023004"/>
    </source>
</evidence>
<feature type="transmembrane region" description="Helical" evidence="12">
    <location>
        <begin position="23"/>
        <end position="43"/>
    </location>
</feature>
<dbReference type="EMBL" id="KU509387">
    <property type="protein sequence ID" value="ANC58186.1"/>
    <property type="molecule type" value="Genomic_DNA"/>
</dbReference>
<evidence type="ECO:0000256" key="9">
    <source>
        <dbReference type="ARBA" id="ARBA00022989"/>
    </source>
</evidence>
<dbReference type="GO" id="GO:0005886">
    <property type="term" value="C:plasma membrane"/>
    <property type="evidence" value="ECO:0007669"/>
    <property type="project" value="UniProtKB-SubCell"/>
</dbReference>
<reference evidence="14" key="1">
    <citation type="submission" date="2016-01" db="EMBL/GenBank/DDBJ databases">
        <title>Hydrogen oxidation by a methanotroph.</title>
        <authorList>
            <person name="Stott M.B."/>
        </authorList>
    </citation>
    <scope>NUCLEOTIDE SEQUENCE</scope>
    <source>
        <strain evidence="14">RTK17.1</strain>
    </source>
</reference>
<comment type="subcellular location">
    <subcellularLocation>
        <location evidence="1">Cell membrane</location>
        <topology evidence="1">Multi-pass membrane protein</topology>
    </subcellularLocation>
</comment>
<accession>A0A1W5LCW2</accession>
<dbReference type="AlphaFoldDB" id="A0A1W5LCW2"/>
<gene>
    <name evidence="14" type="primary">hyaC</name>
</gene>
<keyword evidence="4" id="KW-1003">Cell membrane</keyword>
<keyword evidence="7" id="KW-0479">Metal-binding</keyword>
<dbReference type="GO" id="GO:0022904">
    <property type="term" value="P:respiratory electron transport chain"/>
    <property type="evidence" value="ECO:0007669"/>
    <property type="project" value="InterPro"/>
</dbReference>
<evidence type="ECO:0000256" key="7">
    <source>
        <dbReference type="ARBA" id="ARBA00022723"/>
    </source>
</evidence>